<dbReference type="GO" id="GO:0008168">
    <property type="term" value="F:methyltransferase activity"/>
    <property type="evidence" value="ECO:0007669"/>
    <property type="project" value="UniProtKB-KW"/>
</dbReference>
<proteinExistence type="predicted"/>
<organism evidence="1 2">
    <name type="scientific">Striga asiatica</name>
    <name type="common">Asiatic witchweed</name>
    <name type="synonym">Buchnera asiatica</name>
    <dbReference type="NCBI Taxonomy" id="4170"/>
    <lineage>
        <taxon>Eukaryota</taxon>
        <taxon>Viridiplantae</taxon>
        <taxon>Streptophyta</taxon>
        <taxon>Embryophyta</taxon>
        <taxon>Tracheophyta</taxon>
        <taxon>Spermatophyta</taxon>
        <taxon>Magnoliopsida</taxon>
        <taxon>eudicotyledons</taxon>
        <taxon>Gunneridae</taxon>
        <taxon>Pentapetalae</taxon>
        <taxon>asterids</taxon>
        <taxon>lamiids</taxon>
        <taxon>Lamiales</taxon>
        <taxon>Orobanchaceae</taxon>
        <taxon>Buchnereae</taxon>
        <taxon>Striga</taxon>
    </lineage>
</organism>
<keyword evidence="2" id="KW-1185">Reference proteome</keyword>
<dbReference type="Proteomes" id="UP000325081">
    <property type="component" value="Unassembled WGS sequence"/>
</dbReference>
<accession>A0A5A7Q6F6</accession>
<reference evidence="2" key="1">
    <citation type="journal article" date="2019" name="Curr. Biol.">
        <title>Genome Sequence of Striga asiatica Provides Insight into the Evolution of Plant Parasitism.</title>
        <authorList>
            <person name="Yoshida S."/>
            <person name="Kim S."/>
            <person name="Wafula E.K."/>
            <person name="Tanskanen J."/>
            <person name="Kim Y.M."/>
            <person name="Honaas L."/>
            <person name="Yang Z."/>
            <person name="Spallek T."/>
            <person name="Conn C.E."/>
            <person name="Ichihashi Y."/>
            <person name="Cheong K."/>
            <person name="Cui S."/>
            <person name="Der J.P."/>
            <person name="Gundlach H."/>
            <person name="Jiao Y."/>
            <person name="Hori C."/>
            <person name="Ishida J.K."/>
            <person name="Kasahara H."/>
            <person name="Kiba T."/>
            <person name="Kim M.S."/>
            <person name="Koo N."/>
            <person name="Laohavisit A."/>
            <person name="Lee Y.H."/>
            <person name="Lumba S."/>
            <person name="McCourt P."/>
            <person name="Mortimer J.C."/>
            <person name="Mutuku J.M."/>
            <person name="Nomura T."/>
            <person name="Sasaki-Sekimoto Y."/>
            <person name="Seto Y."/>
            <person name="Wang Y."/>
            <person name="Wakatake T."/>
            <person name="Sakakibara H."/>
            <person name="Demura T."/>
            <person name="Yamaguchi S."/>
            <person name="Yoneyama K."/>
            <person name="Manabe R.I."/>
            <person name="Nelson D.C."/>
            <person name="Schulman A.H."/>
            <person name="Timko M.P."/>
            <person name="dePamphilis C.W."/>
            <person name="Choi D."/>
            <person name="Shirasu K."/>
        </authorList>
    </citation>
    <scope>NUCLEOTIDE SEQUENCE [LARGE SCALE GENOMIC DNA]</scope>
    <source>
        <strain evidence="2">cv. UVA1</strain>
    </source>
</reference>
<name>A0A5A7Q6F6_STRAF</name>
<gene>
    <name evidence="1" type="ORF">STAS_17518</name>
</gene>
<dbReference type="EMBL" id="BKCP01005972">
    <property type="protein sequence ID" value="GER40829.1"/>
    <property type="molecule type" value="Genomic_DNA"/>
</dbReference>
<protein>
    <submittedName>
        <fullName evidence="1">Methylenetetrahydrofolate--tRNA-(Uracil-5-)-methyltransferase TrmFO</fullName>
    </submittedName>
</protein>
<sequence length="147" mass="16622">MPNGLIQELATAVVHRFIGYNISGKKDANKVSEAKLYFLWAMRAGVKVCSMTFLQDCLQEIALNQRGILALGHVVTALAKHFRIPAQPVFIDATWSVEGAPMQCLNEHELRQADLIQNRTTPQEYTKRKVYDIYFKKIKGNEAVNTN</sequence>
<keyword evidence="1" id="KW-0489">Methyltransferase</keyword>
<dbReference type="AlphaFoldDB" id="A0A5A7Q6F6"/>
<keyword evidence="1" id="KW-0808">Transferase</keyword>
<dbReference type="GO" id="GO:0032259">
    <property type="term" value="P:methylation"/>
    <property type="evidence" value="ECO:0007669"/>
    <property type="project" value="UniProtKB-KW"/>
</dbReference>
<evidence type="ECO:0000313" key="2">
    <source>
        <dbReference type="Proteomes" id="UP000325081"/>
    </source>
</evidence>
<evidence type="ECO:0000313" key="1">
    <source>
        <dbReference type="EMBL" id="GER40829.1"/>
    </source>
</evidence>
<comment type="caution">
    <text evidence="1">The sequence shown here is derived from an EMBL/GenBank/DDBJ whole genome shotgun (WGS) entry which is preliminary data.</text>
</comment>
<dbReference type="OrthoDB" id="1835815at2759"/>